<keyword evidence="3" id="KW-0274">FAD</keyword>
<evidence type="ECO:0000256" key="2">
    <source>
        <dbReference type="ARBA" id="ARBA00022630"/>
    </source>
</evidence>
<dbReference type="SUPFAM" id="SSF51905">
    <property type="entry name" value="FAD/NAD(P)-binding domain"/>
    <property type="match status" value="1"/>
</dbReference>
<sequence>MGSCDSSVELNILIVGAGIAGLTAATALKQAGHKVTIFEQSRLLQEVGAAITLAPNGTRVLSKLGFDFAAARGVRMDSVSVFAGDTLEELHVYPPGSMDHLEENLGFPYRAFHRVDLHNTLRELALRDDGKGPRVELRLGVKIVRVDVENAEIEMRDGTVWKGDLLVGADGIHSCVRKAALGLDLETGEEEGIEDGGWDVFRWLLDTKIVEEDPELKALMRQGRQTFVYCPQGKMTFRLVWYRCRDGEVQNLAAFCPAKPGDLGREDYDASADKDALIERYSIYHPALLRLMKKADTIKSWRLRNRTPLKTYIYGETVIIGDAAHPVLPFNAQGGNQALEDCGALFALLSNLTCKTFLPDRLRMFDEVRRKRASRQQIVSSVPTEEVKNLAEKLKEYASEGPPDVSKTESMRESILRELGYDVFARCSEVLRDAN</sequence>
<feature type="domain" description="FAD-binding" evidence="6">
    <location>
        <begin position="10"/>
        <end position="374"/>
    </location>
</feature>
<dbReference type="InterPro" id="IPR002938">
    <property type="entry name" value="FAD-bd"/>
</dbReference>
<keyword evidence="8" id="KW-1185">Reference proteome</keyword>
<dbReference type="STRING" id="1149755.A0A2J6SAD8"/>
<evidence type="ECO:0000313" key="7">
    <source>
        <dbReference type="EMBL" id="PMD47733.1"/>
    </source>
</evidence>
<dbReference type="AlphaFoldDB" id="A0A2J6SAD8"/>
<name>A0A2J6SAD8_HYAVF</name>
<dbReference type="GO" id="GO:0071949">
    <property type="term" value="F:FAD binding"/>
    <property type="evidence" value="ECO:0007669"/>
    <property type="project" value="InterPro"/>
</dbReference>
<dbReference type="Gene3D" id="3.50.50.60">
    <property type="entry name" value="FAD/NAD(P)-binding domain"/>
    <property type="match status" value="1"/>
</dbReference>
<evidence type="ECO:0000256" key="1">
    <source>
        <dbReference type="ARBA" id="ARBA00007992"/>
    </source>
</evidence>
<keyword evidence="2" id="KW-0285">Flavoprotein</keyword>
<dbReference type="PANTHER" id="PTHR13789:SF314">
    <property type="entry name" value="FAD-BINDING DOMAIN-CONTAINING PROTEIN"/>
    <property type="match status" value="1"/>
</dbReference>
<evidence type="ECO:0000313" key="8">
    <source>
        <dbReference type="Proteomes" id="UP000235786"/>
    </source>
</evidence>
<evidence type="ECO:0000259" key="6">
    <source>
        <dbReference type="Pfam" id="PF01494"/>
    </source>
</evidence>
<proteinExistence type="inferred from homology"/>
<dbReference type="EMBL" id="KZ613938">
    <property type="protein sequence ID" value="PMD47733.1"/>
    <property type="molecule type" value="Genomic_DNA"/>
</dbReference>
<dbReference type="InterPro" id="IPR036188">
    <property type="entry name" value="FAD/NAD-bd_sf"/>
</dbReference>
<gene>
    <name evidence="7" type="ORF">L207DRAFT_449634</name>
</gene>
<keyword evidence="5" id="KW-0503">Monooxygenase</keyword>
<evidence type="ECO:0000256" key="3">
    <source>
        <dbReference type="ARBA" id="ARBA00022827"/>
    </source>
</evidence>
<dbReference type="Pfam" id="PF01494">
    <property type="entry name" value="FAD_binding_3"/>
    <property type="match status" value="1"/>
</dbReference>
<dbReference type="SUPFAM" id="SSF54373">
    <property type="entry name" value="FAD-linked reductases, C-terminal domain"/>
    <property type="match status" value="1"/>
</dbReference>
<dbReference type="InterPro" id="IPR050493">
    <property type="entry name" value="FAD-dep_Monooxygenase_BioMet"/>
</dbReference>
<organism evidence="7 8">
    <name type="scientific">Hyaloscypha variabilis (strain UAMH 11265 / GT02V1 / F)</name>
    <name type="common">Meliniomyces variabilis</name>
    <dbReference type="NCBI Taxonomy" id="1149755"/>
    <lineage>
        <taxon>Eukaryota</taxon>
        <taxon>Fungi</taxon>
        <taxon>Dikarya</taxon>
        <taxon>Ascomycota</taxon>
        <taxon>Pezizomycotina</taxon>
        <taxon>Leotiomycetes</taxon>
        <taxon>Helotiales</taxon>
        <taxon>Hyaloscyphaceae</taxon>
        <taxon>Hyaloscypha</taxon>
        <taxon>Hyaloscypha variabilis</taxon>
    </lineage>
</organism>
<dbReference type="Proteomes" id="UP000235786">
    <property type="component" value="Unassembled WGS sequence"/>
</dbReference>
<dbReference type="PANTHER" id="PTHR13789">
    <property type="entry name" value="MONOOXYGENASE"/>
    <property type="match status" value="1"/>
</dbReference>
<keyword evidence="4" id="KW-0560">Oxidoreductase</keyword>
<dbReference type="OrthoDB" id="9993796at2759"/>
<dbReference type="PRINTS" id="PR00420">
    <property type="entry name" value="RNGMNOXGNASE"/>
</dbReference>
<protein>
    <submittedName>
        <fullName evidence="7">FAD/NAD(P)-binding domain-containing protein</fullName>
    </submittedName>
</protein>
<evidence type="ECO:0000256" key="5">
    <source>
        <dbReference type="ARBA" id="ARBA00023033"/>
    </source>
</evidence>
<evidence type="ECO:0000256" key="4">
    <source>
        <dbReference type="ARBA" id="ARBA00023002"/>
    </source>
</evidence>
<comment type="similarity">
    <text evidence="1">Belongs to the paxM FAD-dependent monooxygenase family.</text>
</comment>
<dbReference type="GO" id="GO:0004497">
    <property type="term" value="F:monooxygenase activity"/>
    <property type="evidence" value="ECO:0007669"/>
    <property type="project" value="UniProtKB-KW"/>
</dbReference>
<accession>A0A2J6SAD8</accession>
<reference evidence="7 8" key="1">
    <citation type="submission" date="2016-04" db="EMBL/GenBank/DDBJ databases">
        <title>A degradative enzymes factory behind the ericoid mycorrhizal symbiosis.</title>
        <authorList>
            <consortium name="DOE Joint Genome Institute"/>
            <person name="Martino E."/>
            <person name="Morin E."/>
            <person name="Grelet G."/>
            <person name="Kuo A."/>
            <person name="Kohler A."/>
            <person name="Daghino S."/>
            <person name="Barry K."/>
            <person name="Choi C."/>
            <person name="Cichocki N."/>
            <person name="Clum A."/>
            <person name="Copeland A."/>
            <person name="Hainaut M."/>
            <person name="Haridas S."/>
            <person name="Labutti K."/>
            <person name="Lindquist E."/>
            <person name="Lipzen A."/>
            <person name="Khouja H.-R."/>
            <person name="Murat C."/>
            <person name="Ohm R."/>
            <person name="Olson A."/>
            <person name="Spatafora J."/>
            <person name="Veneault-Fourrey C."/>
            <person name="Henrissat B."/>
            <person name="Grigoriev I."/>
            <person name="Martin F."/>
            <person name="Perotto S."/>
        </authorList>
    </citation>
    <scope>NUCLEOTIDE SEQUENCE [LARGE SCALE GENOMIC DNA]</scope>
    <source>
        <strain evidence="7 8">F</strain>
    </source>
</reference>